<evidence type="ECO:0000313" key="6">
    <source>
        <dbReference type="Proteomes" id="UP000295807"/>
    </source>
</evidence>
<dbReference type="Proteomes" id="UP000295807">
    <property type="component" value="Unassembled WGS sequence"/>
</dbReference>
<name>A0A4R3KZ05_9SPHI</name>
<dbReference type="OrthoDB" id="9796205at2"/>
<feature type="active site" description="Proton donor/acceptor" evidence="4">
    <location>
        <position position="139"/>
    </location>
</feature>
<protein>
    <submittedName>
        <fullName evidence="5">4-hydroxy-tetrahydrodipicolinate synthase</fullName>
    </submittedName>
</protein>
<dbReference type="AlphaFoldDB" id="A0A4R3KZ05"/>
<dbReference type="RefSeq" id="WP_132127727.1">
    <property type="nucleotide sequence ID" value="NZ_CP042432.1"/>
</dbReference>
<evidence type="ECO:0000256" key="4">
    <source>
        <dbReference type="PIRSR" id="PIRSR001365-1"/>
    </source>
</evidence>
<dbReference type="InterPro" id="IPR002220">
    <property type="entry name" value="DapA-like"/>
</dbReference>
<dbReference type="SUPFAM" id="SSF51569">
    <property type="entry name" value="Aldolase"/>
    <property type="match status" value="1"/>
</dbReference>
<dbReference type="SMART" id="SM01130">
    <property type="entry name" value="DHDPS"/>
    <property type="match status" value="1"/>
</dbReference>
<dbReference type="PANTHER" id="PTHR12128:SF66">
    <property type="entry name" value="4-HYDROXY-2-OXOGLUTARATE ALDOLASE, MITOCHONDRIAL"/>
    <property type="match status" value="1"/>
</dbReference>
<feature type="active site" description="Schiff-base intermediate with substrate" evidence="4">
    <location>
        <position position="167"/>
    </location>
</feature>
<dbReference type="PIRSF" id="PIRSF001365">
    <property type="entry name" value="DHDPS"/>
    <property type="match status" value="1"/>
</dbReference>
<comment type="caution">
    <text evidence="5">The sequence shown here is derived from an EMBL/GenBank/DDBJ whole genome shotgun (WGS) entry which is preliminary data.</text>
</comment>
<comment type="similarity">
    <text evidence="1 3">Belongs to the DapA family.</text>
</comment>
<dbReference type="PANTHER" id="PTHR12128">
    <property type="entry name" value="DIHYDRODIPICOLINATE SYNTHASE"/>
    <property type="match status" value="1"/>
</dbReference>
<accession>A0A4R3KZ05</accession>
<dbReference type="CDD" id="cd00408">
    <property type="entry name" value="DHDPS-like"/>
    <property type="match status" value="1"/>
</dbReference>
<dbReference type="EMBL" id="SMAD01000001">
    <property type="protein sequence ID" value="TCS90286.1"/>
    <property type="molecule type" value="Genomic_DNA"/>
</dbReference>
<gene>
    <name evidence="5" type="ORF">EDD80_101486</name>
</gene>
<dbReference type="InterPro" id="IPR013785">
    <property type="entry name" value="Aldolase_TIM"/>
</dbReference>
<reference evidence="5 6" key="1">
    <citation type="submission" date="2019-03" db="EMBL/GenBank/DDBJ databases">
        <title>Genomic Encyclopedia of Type Strains, Phase IV (KMG-IV): sequencing the most valuable type-strain genomes for metagenomic binning, comparative biology and taxonomic classification.</title>
        <authorList>
            <person name="Goeker M."/>
        </authorList>
    </citation>
    <scope>NUCLEOTIDE SEQUENCE [LARGE SCALE GENOMIC DNA]</scope>
    <source>
        <strain evidence="5 6">DSM 21100</strain>
    </source>
</reference>
<dbReference type="Gene3D" id="3.20.20.70">
    <property type="entry name" value="Aldolase class I"/>
    <property type="match status" value="1"/>
</dbReference>
<keyword evidence="6" id="KW-1185">Reference proteome</keyword>
<proteinExistence type="inferred from homology"/>
<evidence type="ECO:0000256" key="2">
    <source>
        <dbReference type="ARBA" id="ARBA00023239"/>
    </source>
</evidence>
<evidence type="ECO:0000313" key="5">
    <source>
        <dbReference type="EMBL" id="TCS90286.1"/>
    </source>
</evidence>
<sequence length="311" mass="34692">MAKQRGFIPVMLTPFEENGRIDYAGLARLTEYYLQCGALGLFANCLSGEMYDLEEEERRKILKQVLQTAGGRVPVVATGTFSASPGEQAACIRQVHDAGAAATIIITGVVATAEEPDQVLDARIFDLFRRTEGIPLGFYECPEPYKRILQAEQLKPFLETGRVIYYKDTCLDLSLVKKKLKAAEGRDFGLYDAYAVHAVESLRAGAAGLSCIQGNYFPELITWLCDNFNDKAQQPEVEKVQQFLTRNMELMHSGYPATAKYFLQKRGILKNAVTRKKTVALTVMQKAHIDRLFETYRALAEETGILIPSGE</sequence>
<evidence type="ECO:0000256" key="1">
    <source>
        <dbReference type="ARBA" id="ARBA00007592"/>
    </source>
</evidence>
<dbReference type="GO" id="GO:0008840">
    <property type="term" value="F:4-hydroxy-tetrahydrodipicolinate synthase activity"/>
    <property type="evidence" value="ECO:0007669"/>
    <property type="project" value="TreeGrafter"/>
</dbReference>
<keyword evidence="2 3" id="KW-0456">Lyase</keyword>
<dbReference type="Pfam" id="PF00701">
    <property type="entry name" value="DHDPS"/>
    <property type="match status" value="1"/>
</dbReference>
<organism evidence="5 6">
    <name type="scientific">Anseongella ginsenosidimutans</name>
    <dbReference type="NCBI Taxonomy" id="496056"/>
    <lineage>
        <taxon>Bacteria</taxon>
        <taxon>Pseudomonadati</taxon>
        <taxon>Bacteroidota</taxon>
        <taxon>Sphingobacteriia</taxon>
        <taxon>Sphingobacteriales</taxon>
        <taxon>Sphingobacteriaceae</taxon>
        <taxon>Anseongella</taxon>
    </lineage>
</organism>
<evidence type="ECO:0000256" key="3">
    <source>
        <dbReference type="PIRNR" id="PIRNR001365"/>
    </source>
</evidence>